<dbReference type="STRING" id="6336.A0A0V0RNR8"/>
<evidence type="ECO:0000259" key="3">
    <source>
        <dbReference type="Pfam" id="PF00089"/>
    </source>
</evidence>
<name>A0A0V0RNR8_9BILA</name>
<comment type="caution">
    <text evidence="4">The sequence shown here is derived from an EMBL/GenBank/DDBJ whole genome shotgun (WGS) entry which is preliminary data.</text>
</comment>
<dbReference type="GO" id="GO:0004252">
    <property type="term" value="F:serine-type endopeptidase activity"/>
    <property type="evidence" value="ECO:0007669"/>
    <property type="project" value="InterPro"/>
</dbReference>
<organism evidence="4 5">
    <name type="scientific">Trichinella nelsoni</name>
    <dbReference type="NCBI Taxonomy" id="6336"/>
    <lineage>
        <taxon>Eukaryota</taxon>
        <taxon>Metazoa</taxon>
        <taxon>Ecdysozoa</taxon>
        <taxon>Nematoda</taxon>
        <taxon>Enoplea</taxon>
        <taxon>Dorylaimia</taxon>
        <taxon>Trichinellida</taxon>
        <taxon>Trichinellidae</taxon>
        <taxon>Trichinella</taxon>
    </lineage>
</organism>
<dbReference type="InterPro" id="IPR043504">
    <property type="entry name" value="Peptidase_S1_PA_chymotrypsin"/>
</dbReference>
<protein>
    <recommendedName>
        <fullName evidence="3">Peptidase S1 domain-containing protein</fullName>
    </recommendedName>
</protein>
<gene>
    <name evidence="4" type="ORF">T07_5866</name>
</gene>
<accession>A0A0V0RNR8</accession>
<proteinExistence type="inferred from homology"/>
<reference evidence="4 5" key="1">
    <citation type="submission" date="2015-01" db="EMBL/GenBank/DDBJ databases">
        <title>Evolution of Trichinella species and genotypes.</title>
        <authorList>
            <person name="Korhonen P.K."/>
            <person name="Edoardo P."/>
            <person name="Giuseppe L.R."/>
            <person name="Gasser R.B."/>
        </authorList>
    </citation>
    <scope>NUCLEOTIDE SEQUENCE [LARGE SCALE GENOMIC DNA]</scope>
    <source>
        <strain evidence="4">ISS37</strain>
    </source>
</reference>
<dbReference type="OrthoDB" id="10304052at2759"/>
<dbReference type="InterPro" id="IPR001254">
    <property type="entry name" value="Trypsin_dom"/>
</dbReference>
<dbReference type="GO" id="GO:0006508">
    <property type="term" value="P:proteolysis"/>
    <property type="evidence" value="ECO:0007669"/>
    <property type="project" value="InterPro"/>
</dbReference>
<keyword evidence="1" id="KW-1015">Disulfide bond</keyword>
<dbReference type="InterPro" id="IPR051487">
    <property type="entry name" value="Ser/Thr_Proteases_Immune/Dev"/>
</dbReference>
<dbReference type="Pfam" id="PF00089">
    <property type="entry name" value="Trypsin"/>
    <property type="match status" value="1"/>
</dbReference>
<sequence>MINWAKLYYTNVDSASSIRFMKIFNVNDALASLTTSLPSEAKDTNVVLTKFNKTGSQYGMEIIGKKEQTGKLQETENPVEYWSESEEDMDIFKPSNTDKNMNIGCGDVGQFNLTEEDYFYGRHSFPWTVTILKHQSPLVHCLGILIQSADIQHASNWTQFVLTSSQCFGYNNNDSEKKKKLFYVFIGKYNPRNVSEMIKNSLKIQHIKVYKDSTSRPHITLLKLKTPAILHKNRHPVCLIKTKKLHVAQKCFVSGYNMKTHVVAEYPASLIFDFPCTKDTFRVLENKKGLCSEVKRLRNVKHDGAGLTCFVSGKAHLYGIFSQSFFALTRDRVGLFAEYFTSKAFAKDILKHSTSDNYKNGKHTRKADT</sequence>
<evidence type="ECO:0000313" key="5">
    <source>
        <dbReference type="Proteomes" id="UP000054630"/>
    </source>
</evidence>
<keyword evidence="5" id="KW-1185">Reference proteome</keyword>
<dbReference type="InterPro" id="IPR009003">
    <property type="entry name" value="Peptidase_S1_PA"/>
</dbReference>
<comment type="similarity">
    <text evidence="2">Belongs to the peptidase S1 family. CLIP subfamily.</text>
</comment>
<evidence type="ECO:0000313" key="4">
    <source>
        <dbReference type="EMBL" id="KRX16144.1"/>
    </source>
</evidence>
<dbReference type="PANTHER" id="PTHR24256">
    <property type="entry name" value="TRYPTASE-RELATED"/>
    <property type="match status" value="1"/>
</dbReference>
<dbReference type="Proteomes" id="UP000054630">
    <property type="component" value="Unassembled WGS sequence"/>
</dbReference>
<evidence type="ECO:0000256" key="1">
    <source>
        <dbReference type="ARBA" id="ARBA00023157"/>
    </source>
</evidence>
<evidence type="ECO:0000256" key="2">
    <source>
        <dbReference type="ARBA" id="ARBA00024195"/>
    </source>
</evidence>
<dbReference type="EMBL" id="JYDL01000113">
    <property type="protein sequence ID" value="KRX16144.1"/>
    <property type="molecule type" value="Genomic_DNA"/>
</dbReference>
<dbReference type="AlphaFoldDB" id="A0A0V0RNR8"/>
<dbReference type="SUPFAM" id="SSF50494">
    <property type="entry name" value="Trypsin-like serine proteases"/>
    <property type="match status" value="1"/>
</dbReference>
<feature type="domain" description="Peptidase S1" evidence="3">
    <location>
        <begin position="122"/>
        <end position="258"/>
    </location>
</feature>
<dbReference type="Gene3D" id="2.40.10.10">
    <property type="entry name" value="Trypsin-like serine proteases"/>
    <property type="match status" value="1"/>
</dbReference>